<proteinExistence type="predicted"/>
<sequence>MTKAEAYVDAWRLGYKGDFFLVDQIYHVDYKSFDYRTGIEANLEDDKVITSTLNAVMTIGHFQIIYESEEFLCIECFVKRNYTEISGSEPDYAVRITAVHYQDGKIIAQKTSTNPLDFDPSEYFEWNWEDYE</sequence>
<comment type="caution">
    <text evidence="1">The sequence shown here is derived from an EMBL/GenBank/DDBJ whole genome shotgun (WGS) entry which is preliminary data.</text>
</comment>
<evidence type="ECO:0000313" key="1">
    <source>
        <dbReference type="EMBL" id="MAH64093.1"/>
    </source>
</evidence>
<evidence type="ECO:0000313" key="2">
    <source>
        <dbReference type="Proteomes" id="UP000226525"/>
    </source>
</evidence>
<protein>
    <recommendedName>
        <fullName evidence="3">Nuclear transport factor 2 family protein</fullName>
    </recommendedName>
</protein>
<evidence type="ECO:0008006" key="3">
    <source>
        <dbReference type="Google" id="ProtNLM"/>
    </source>
</evidence>
<dbReference type="EMBL" id="NZEX01000134">
    <property type="protein sequence ID" value="MAH64093.1"/>
    <property type="molecule type" value="Genomic_DNA"/>
</dbReference>
<accession>A0A2D6YLL5</accession>
<name>A0A2D6YLL5_9DELT</name>
<reference evidence="2" key="1">
    <citation type="submission" date="2017-09" db="EMBL/GenBank/DDBJ databases">
        <title>The Reconstruction of 2,631 Draft Metagenome-Assembled Genomes from the Global Oceans.</title>
        <authorList>
            <person name="Tully B.J."/>
            <person name="Graham E.D."/>
            <person name="Heidelberg J.F."/>
        </authorList>
    </citation>
    <scope>NUCLEOTIDE SEQUENCE [LARGE SCALE GENOMIC DNA]</scope>
</reference>
<gene>
    <name evidence="1" type="ORF">CMN54_11760</name>
</gene>
<dbReference type="Proteomes" id="UP000226525">
    <property type="component" value="Unassembled WGS sequence"/>
</dbReference>
<organism evidence="1 2">
    <name type="scientific">SAR324 cluster bacterium</name>
    <dbReference type="NCBI Taxonomy" id="2024889"/>
    <lineage>
        <taxon>Bacteria</taxon>
        <taxon>Deltaproteobacteria</taxon>
        <taxon>SAR324 cluster</taxon>
    </lineage>
</organism>
<dbReference type="AlphaFoldDB" id="A0A2D6YLL5"/>